<dbReference type="PROSITE" id="PS00802">
    <property type="entry name" value="TRANSKETOLASE_2"/>
    <property type="match status" value="1"/>
</dbReference>
<dbReference type="InterPro" id="IPR033247">
    <property type="entry name" value="Transketolase_fam"/>
</dbReference>
<comment type="cofactor">
    <cofactor evidence="5">
        <name>thiamine diphosphate</name>
        <dbReference type="ChEBI" id="CHEBI:58937"/>
    </cofactor>
</comment>
<evidence type="ECO:0000256" key="4">
    <source>
        <dbReference type="ARBA" id="ARBA00001946"/>
    </source>
</evidence>
<evidence type="ECO:0000256" key="6">
    <source>
        <dbReference type="ARBA" id="ARBA00007131"/>
    </source>
</evidence>
<dbReference type="GO" id="GO:0004802">
    <property type="term" value="F:transketolase activity"/>
    <property type="evidence" value="ECO:0007669"/>
    <property type="project" value="UniProtKB-EC"/>
</dbReference>
<protein>
    <recommendedName>
        <fullName evidence="8">transketolase</fullName>
        <ecNumber evidence="8">2.2.1.1</ecNumber>
    </recommendedName>
</protein>
<dbReference type="FunFam" id="3.40.50.970:FF:000081">
    <property type="entry name" value="Transketolase"/>
    <property type="match status" value="1"/>
</dbReference>
<dbReference type="Gene3D" id="3.40.50.970">
    <property type="match status" value="2"/>
</dbReference>
<comment type="similarity">
    <text evidence="6">Belongs to the transketolase family.</text>
</comment>
<dbReference type="CDD" id="cd02012">
    <property type="entry name" value="TPP_TK"/>
    <property type="match status" value="1"/>
</dbReference>
<keyword evidence="10" id="KW-0479">Metal-binding</keyword>
<dbReference type="CDD" id="cd07033">
    <property type="entry name" value="TPP_PYR_DXS_TK_like"/>
    <property type="match status" value="1"/>
</dbReference>
<dbReference type="InterPro" id="IPR005478">
    <property type="entry name" value="Transketolase_bac-like"/>
</dbReference>
<keyword evidence="13" id="KW-0786">Thiamine pyrophosphate</keyword>
<evidence type="ECO:0000256" key="5">
    <source>
        <dbReference type="ARBA" id="ARBA00001964"/>
    </source>
</evidence>
<keyword evidence="9 16" id="KW-0808">Transferase</keyword>
<dbReference type="InterPro" id="IPR005474">
    <property type="entry name" value="Transketolase_N"/>
</dbReference>
<evidence type="ECO:0000256" key="13">
    <source>
        <dbReference type="ARBA" id="ARBA00023052"/>
    </source>
</evidence>
<evidence type="ECO:0000256" key="10">
    <source>
        <dbReference type="ARBA" id="ARBA00022723"/>
    </source>
</evidence>
<gene>
    <name evidence="16" type="ORF">MNB_SV-4-316</name>
</gene>
<evidence type="ECO:0000256" key="11">
    <source>
        <dbReference type="ARBA" id="ARBA00022837"/>
    </source>
</evidence>
<feature type="domain" description="Transketolase-like pyrimidine-binding" evidence="15">
    <location>
        <begin position="351"/>
        <end position="517"/>
    </location>
</feature>
<dbReference type="Gene3D" id="3.40.50.920">
    <property type="match status" value="1"/>
</dbReference>
<evidence type="ECO:0000256" key="3">
    <source>
        <dbReference type="ARBA" id="ARBA00001941"/>
    </source>
</evidence>
<reference evidence="16" key="1">
    <citation type="submission" date="2016-10" db="EMBL/GenBank/DDBJ databases">
        <authorList>
            <person name="de Groot N.N."/>
        </authorList>
    </citation>
    <scope>NUCLEOTIDE SEQUENCE</scope>
</reference>
<dbReference type="InterPro" id="IPR009014">
    <property type="entry name" value="Transketo_C/PFOR_II"/>
</dbReference>
<comment type="cofactor">
    <cofactor evidence="2">
        <name>Mn(2+)</name>
        <dbReference type="ChEBI" id="CHEBI:29035"/>
    </cofactor>
</comment>
<dbReference type="GO" id="GO:0006098">
    <property type="term" value="P:pentose-phosphate shunt"/>
    <property type="evidence" value="ECO:0007669"/>
    <property type="project" value="TreeGrafter"/>
</dbReference>
<dbReference type="Pfam" id="PF02779">
    <property type="entry name" value="Transket_pyr"/>
    <property type="match status" value="1"/>
</dbReference>
<comment type="catalytic activity">
    <reaction evidence="14">
        <text>D-sedoheptulose 7-phosphate + D-glyceraldehyde 3-phosphate = aldehydo-D-ribose 5-phosphate + D-xylulose 5-phosphate</text>
        <dbReference type="Rhea" id="RHEA:10508"/>
        <dbReference type="ChEBI" id="CHEBI:57483"/>
        <dbReference type="ChEBI" id="CHEBI:57737"/>
        <dbReference type="ChEBI" id="CHEBI:58273"/>
        <dbReference type="ChEBI" id="CHEBI:59776"/>
        <dbReference type="EC" id="2.2.1.1"/>
    </reaction>
</comment>
<organism evidence="16">
    <name type="scientific">hydrothermal vent metagenome</name>
    <dbReference type="NCBI Taxonomy" id="652676"/>
    <lineage>
        <taxon>unclassified sequences</taxon>
        <taxon>metagenomes</taxon>
        <taxon>ecological metagenomes</taxon>
    </lineage>
</organism>
<evidence type="ECO:0000313" key="16">
    <source>
        <dbReference type="EMBL" id="SFV90639.1"/>
    </source>
</evidence>
<evidence type="ECO:0000256" key="7">
    <source>
        <dbReference type="ARBA" id="ARBA00011738"/>
    </source>
</evidence>
<comment type="subunit">
    <text evidence="7">Homodimer.</text>
</comment>
<dbReference type="InterPro" id="IPR055152">
    <property type="entry name" value="Transketolase-like_C_2"/>
</dbReference>
<dbReference type="EMBL" id="FPIB01000019">
    <property type="protein sequence ID" value="SFV90639.1"/>
    <property type="molecule type" value="Genomic_DNA"/>
</dbReference>
<dbReference type="FunFam" id="3.40.50.970:FF:000045">
    <property type="entry name" value="Transketolase"/>
    <property type="match status" value="1"/>
</dbReference>
<accession>A0A1W1E9R2</accession>
<dbReference type="InterPro" id="IPR049557">
    <property type="entry name" value="Transketolase_CS"/>
</dbReference>
<dbReference type="InterPro" id="IPR029061">
    <property type="entry name" value="THDP-binding"/>
</dbReference>
<keyword evidence="11" id="KW-0106">Calcium</keyword>
<keyword evidence="12" id="KW-0460">Magnesium</keyword>
<evidence type="ECO:0000256" key="12">
    <source>
        <dbReference type="ARBA" id="ARBA00022842"/>
    </source>
</evidence>
<sequence>MATMTPENQMRKKMANTIRFLAADMVQKANSGHPGAPMGLADIAVVLSEHLVHNPKNPKWLNRDRLVFSGGHATGLIYSLLHLWGYDVSLEDLKNFRQLDSKTPGHPEYGHTAGVEITTGPLGQGIANAVGFAMAEAFTKAQVNSETCELIDHKVYCLCGDGDLQEGISYEACALAGHLGLKDLILIYDSNEITIEGDTSIAWSEDVAKRFEAQNWNVLSVNGHCYDKIDEALVEAKNADKPTIIIANTIIGKGAGELEGTHHTHGAPLGEEIIKASKVKEGFDPDATFQIPEDVLLRFRCAVEKGELAEKEWIHRQKEAPLVEQNVALEALLNPDFSKVVYPDFSNDAEVATRDSNGKILNAIAKAVPSFLGGSADLAPSNKTELKDMDNFPKGKNLHFGIREHSMAAITNAMALYGTTIPFNATFFVFSDYLKPAARIAALTGIQNFFVWTHDSIGVGEDGPTHEPIEHLSQFRALPNFYVWRPADATENVEAWKTALSIKAPHGFVLSRQKLKTLKPKRDFGDVSKGAYIVKKREGATMTLMASGSELMPSLQAACHLEVLGIKANVVSVPCLDLFNEQDDEYKRAVIDPSTKVLAVEAARATEYYRYADDVLGMETFGASAPAGQLFEKFGFTVQNITKRACALVGAAYRVVEIKKCDI</sequence>
<dbReference type="PANTHER" id="PTHR43522">
    <property type="entry name" value="TRANSKETOLASE"/>
    <property type="match status" value="1"/>
</dbReference>
<comment type="cofactor">
    <cofactor evidence="4">
        <name>Mg(2+)</name>
        <dbReference type="ChEBI" id="CHEBI:18420"/>
    </cofactor>
</comment>
<evidence type="ECO:0000256" key="1">
    <source>
        <dbReference type="ARBA" id="ARBA00001913"/>
    </source>
</evidence>
<dbReference type="SMART" id="SM00861">
    <property type="entry name" value="Transket_pyr"/>
    <property type="match status" value="1"/>
</dbReference>
<dbReference type="PANTHER" id="PTHR43522:SF2">
    <property type="entry name" value="TRANSKETOLASE 1-RELATED"/>
    <property type="match status" value="1"/>
</dbReference>
<dbReference type="InterPro" id="IPR020826">
    <property type="entry name" value="Transketolase_BS"/>
</dbReference>
<dbReference type="InterPro" id="IPR005475">
    <property type="entry name" value="Transketolase-like_Pyr-bd"/>
</dbReference>
<dbReference type="SUPFAM" id="SSF52922">
    <property type="entry name" value="TK C-terminal domain-like"/>
    <property type="match status" value="1"/>
</dbReference>
<dbReference type="EC" id="2.2.1.1" evidence="8"/>
<dbReference type="NCBIfam" id="TIGR00232">
    <property type="entry name" value="tktlase_bact"/>
    <property type="match status" value="1"/>
</dbReference>
<evidence type="ECO:0000259" key="15">
    <source>
        <dbReference type="SMART" id="SM00861"/>
    </source>
</evidence>
<dbReference type="GO" id="GO:0046872">
    <property type="term" value="F:metal ion binding"/>
    <property type="evidence" value="ECO:0007669"/>
    <property type="project" value="UniProtKB-KW"/>
</dbReference>
<name>A0A1W1E9R2_9ZZZZ</name>
<evidence type="ECO:0000256" key="8">
    <source>
        <dbReference type="ARBA" id="ARBA00013152"/>
    </source>
</evidence>
<comment type="cofactor">
    <cofactor evidence="1">
        <name>Ca(2+)</name>
        <dbReference type="ChEBI" id="CHEBI:29108"/>
    </cofactor>
</comment>
<dbReference type="SUPFAM" id="SSF52518">
    <property type="entry name" value="Thiamin diphosphate-binding fold (THDP-binding)"/>
    <property type="match status" value="2"/>
</dbReference>
<dbReference type="GO" id="GO:0005829">
    <property type="term" value="C:cytosol"/>
    <property type="evidence" value="ECO:0007669"/>
    <property type="project" value="TreeGrafter"/>
</dbReference>
<dbReference type="AlphaFoldDB" id="A0A1W1E9R2"/>
<comment type="cofactor">
    <cofactor evidence="3">
        <name>Co(2+)</name>
        <dbReference type="ChEBI" id="CHEBI:48828"/>
    </cofactor>
</comment>
<dbReference type="Pfam" id="PF22613">
    <property type="entry name" value="Transketolase_C_1"/>
    <property type="match status" value="1"/>
</dbReference>
<proteinExistence type="inferred from homology"/>
<evidence type="ECO:0000256" key="14">
    <source>
        <dbReference type="ARBA" id="ARBA00049473"/>
    </source>
</evidence>
<dbReference type="Pfam" id="PF00456">
    <property type="entry name" value="Transketolase_N"/>
    <property type="match status" value="1"/>
</dbReference>
<evidence type="ECO:0000256" key="2">
    <source>
        <dbReference type="ARBA" id="ARBA00001936"/>
    </source>
</evidence>
<dbReference type="PROSITE" id="PS00801">
    <property type="entry name" value="TRANSKETOLASE_1"/>
    <property type="match status" value="1"/>
</dbReference>
<evidence type="ECO:0000256" key="9">
    <source>
        <dbReference type="ARBA" id="ARBA00022679"/>
    </source>
</evidence>